<organism evidence="2 3">
    <name type="scientific">Phytophthora citrophthora</name>
    <dbReference type="NCBI Taxonomy" id="4793"/>
    <lineage>
        <taxon>Eukaryota</taxon>
        <taxon>Sar</taxon>
        <taxon>Stramenopiles</taxon>
        <taxon>Oomycota</taxon>
        <taxon>Peronosporomycetes</taxon>
        <taxon>Peronosporales</taxon>
        <taxon>Peronosporaceae</taxon>
        <taxon>Phytophthora</taxon>
    </lineage>
</organism>
<dbReference type="Proteomes" id="UP001259832">
    <property type="component" value="Unassembled WGS sequence"/>
</dbReference>
<feature type="coiled-coil region" evidence="1">
    <location>
        <begin position="7"/>
        <end position="45"/>
    </location>
</feature>
<protein>
    <submittedName>
        <fullName evidence="2">Uncharacterized protein</fullName>
    </submittedName>
</protein>
<sequence>MNAEAELQEVEQELQEVEDDLNVLLLRQSELMARKKELLEQLECEQIDDEATEAEHTGKPAPDWKAQFQWTEQIQTLLTETVRNSTILCLY</sequence>
<dbReference type="AlphaFoldDB" id="A0AAD9H1C1"/>
<evidence type="ECO:0000256" key="1">
    <source>
        <dbReference type="SAM" id="Coils"/>
    </source>
</evidence>
<reference evidence="2" key="1">
    <citation type="submission" date="2023-08" db="EMBL/GenBank/DDBJ databases">
        <title>Reference Genome Resource for the Citrus Pathogen Phytophthora citrophthora.</title>
        <authorList>
            <person name="Moller H."/>
            <person name="Coetzee B."/>
            <person name="Rose L.J."/>
            <person name="Van Niekerk J.M."/>
        </authorList>
    </citation>
    <scope>NUCLEOTIDE SEQUENCE</scope>
    <source>
        <strain evidence="2">STE-U-9442</strain>
    </source>
</reference>
<proteinExistence type="predicted"/>
<comment type="caution">
    <text evidence="2">The sequence shown here is derived from an EMBL/GenBank/DDBJ whole genome shotgun (WGS) entry which is preliminary data.</text>
</comment>
<gene>
    <name evidence="2" type="ORF">P3T76_000771</name>
</gene>
<dbReference type="EMBL" id="JASMQC010000001">
    <property type="protein sequence ID" value="KAK1948482.1"/>
    <property type="molecule type" value="Genomic_DNA"/>
</dbReference>
<evidence type="ECO:0000313" key="3">
    <source>
        <dbReference type="Proteomes" id="UP001259832"/>
    </source>
</evidence>
<name>A0AAD9H1C1_9STRA</name>
<keyword evidence="1" id="KW-0175">Coiled coil</keyword>
<evidence type="ECO:0000313" key="2">
    <source>
        <dbReference type="EMBL" id="KAK1948482.1"/>
    </source>
</evidence>
<keyword evidence="3" id="KW-1185">Reference proteome</keyword>
<accession>A0AAD9H1C1</accession>